<gene>
    <name evidence="1" type="ORF">AAIA72_09760</name>
</gene>
<proteinExistence type="predicted"/>
<name>A0AB39US71_9GAMM</name>
<organism evidence="1">
    <name type="scientific">Thermohahella caldifontis</name>
    <dbReference type="NCBI Taxonomy" id="3142973"/>
    <lineage>
        <taxon>Bacteria</taxon>
        <taxon>Pseudomonadati</taxon>
        <taxon>Pseudomonadota</taxon>
        <taxon>Gammaproteobacteria</taxon>
        <taxon>Oceanospirillales</taxon>
        <taxon>Hahellaceae</taxon>
        <taxon>Thermohahella</taxon>
    </lineage>
</organism>
<reference evidence="1" key="1">
    <citation type="submission" date="2024-05" db="EMBL/GenBank/DDBJ databases">
        <title>Genome sequencing of novel strain.</title>
        <authorList>
            <person name="Ganbat D."/>
            <person name="Ganbat S."/>
            <person name="Lee S.-J."/>
        </authorList>
    </citation>
    <scope>NUCLEOTIDE SEQUENCE</scope>
    <source>
        <strain evidence="1">SMD15-11</strain>
    </source>
</reference>
<dbReference type="EMBL" id="CP154858">
    <property type="protein sequence ID" value="XDT71092.1"/>
    <property type="molecule type" value="Genomic_DNA"/>
</dbReference>
<dbReference type="RefSeq" id="WP_369600131.1">
    <property type="nucleotide sequence ID" value="NZ_CP154858.1"/>
</dbReference>
<dbReference type="KEGG" id="tcd:AAIA72_09760"/>
<dbReference type="AlphaFoldDB" id="A0AB39US71"/>
<protein>
    <submittedName>
        <fullName evidence="1">Transporter substrate-binding domain-containing protein</fullName>
    </submittedName>
</protein>
<dbReference type="Gene3D" id="3.40.190.10">
    <property type="entry name" value="Periplasmic binding protein-like II"/>
    <property type="match status" value="2"/>
</dbReference>
<dbReference type="SUPFAM" id="SSF53850">
    <property type="entry name" value="Periplasmic binding protein-like II"/>
    <property type="match status" value="1"/>
</dbReference>
<evidence type="ECO:0000313" key="1">
    <source>
        <dbReference type="EMBL" id="XDT71092.1"/>
    </source>
</evidence>
<accession>A0AB39US71</accession>
<sequence length="245" mass="27668">MRLDPIRGWVMALGVLMATTVWAGTAEKQLVTVGYIEFPPVFWTAPDHTPKGYLIDLARMTLERAGYPWKAVSRPTRRMAVELVDGRIDLWIGLPTLPEFEGTTLVGPSTVATIELNAYWMSGTPPVDEWSDLYGDSVIVLHGYSYGGRIVDLKDPAYHTRLYEAYSHEQGLAMLRANRCNYLLDYTGPMRSVLGKMPTPELRKFRLQALDAHFVVSKKRPDAPQLLKDLEQAYAELVAEGRWPK</sequence>